<protein>
    <recommendedName>
        <fullName evidence="3">Blue-light-activated histidine kinase</fullName>
        <ecNumber evidence="2">2.7.13.3</ecNumber>
    </recommendedName>
</protein>
<proteinExistence type="predicted"/>
<reference evidence="20" key="2">
    <citation type="submission" date="2020-09" db="EMBL/GenBank/DDBJ databases">
        <authorList>
            <person name="Sun Q."/>
            <person name="Zhou Y."/>
        </authorList>
    </citation>
    <scope>NUCLEOTIDE SEQUENCE</scope>
    <source>
        <strain evidence="20">CGMCC 1.15367</strain>
    </source>
</reference>
<dbReference type="CDD" id="cd18774">
    <property type="entry name" value="PDC2_HK_sensor"/>
    <property type="match status" value="1"/>
</dbReference>
<dbReference type="GO" id="GO:0006355">
    <property type="term" value="P:regulation of DNA-templated transcription"/>
    <property type="evidence" value="ECO:0007669"/>
    <property type="project" value="InterPro"/>
</dbReference>
<evidence type="ECO:0000256" key="12">
    <source>
        <dbReference type="ARBA" id="ARBA00022777"/>
    </source>
</evidence>
<evidence type="ECO:0000256" key="9">
    <source>
        <dbReference type="ARBA" id="ARBA00022679"/>
    </source>
</evidence>
<evidence type="ECO:0000256" key="7">
    <source>
        <dbReference type="ARBA" id="ARBA00022630"/>
    </source>
</evidence>
<keyword evidence="5" id="KW-0597">Phosphoprotein</keyword>
<evidence type="ECO:0000256" key="10">
    <source>
        <dbReference type="ARBA" id="ARBA00022737"/>
    </source>
</evidence>
<accession>A0A916ZL39</accession>
<organism evidence="20 21">
    <name type="scientific">Aureimonas endophytica</name>
    <dbReference type="NCBI Taxonomy" id="2027858"/>
    <lineage>
        <taxon>Bacteria</taxon>
        <taxon>Pseudomonadati</taxon>
        <taxon>Pseudomonadota</taxon>
        <taxon>Alphaproteobacteria</taxon>
        <taxon>Hyphomicrobiales</taxon>
        <taxon>Aurantimonadaceae</taxon>
        <taxon>Aureimonas</taxon>
    </lineage>
</organism>
<comment type="catalytic activity">
    <reaction evidence="1">
        <text>ATP + protein L-histidine = ADP + protein N-phospho-L-histidine.</text>
        <dbReference type="EC" id="2.7.13.3"/>
    </reaction>
</comment>
<keyword evidence="17" id="KW-0175">Coiled coil</keyword>
<keyword evidence="6" id="KW-0716">Sensory transduction</keyword>
<evidence type="ECO:0000313" key="21">
    <source>
        <dbReference type="Proteomes" id="UP000644699"/>
    </source>
</evidence>
<dbReference type="InterPro" id="IPR001610">
    <property type="entry name" value="PAC"/>
</dbReference>
<dbReference type="PROSITE" id="PS50113">
    <property type="entry name" value="PAC"/>
    <property type="match status" value="1"/>
</dbReference>
<evidence type="ECO:0000256" key="8">
    <source>
        <dbReference type="ARBA" id="ARBA00022643"/>
    </source>
</evidence>
<evidence type="ECO:0000256" key="17">
    <source>
        <dbReference type="SAM" id="Coils"/>
    </source>
</evidence>
<comment type="caution">
    <text evidence="20">The sequence shown here is derived from an EMBL/GenBank/DDBJ whole genome shotgun (WGS) entry which is preliminary data.</text>
</comment>
<dbReference type="Pfam" id="PF00989">
    <property type="entry name" value="PAS"/>
    <property type="match status" value="1"/>
</dbReference>
<dbReference type="Pfam" id="PF07536">
    <property type="entry name" value="HWE_HK"/>
    <property type="match status" value="1"/>
</dbReference>
<dbReference type="Gene3D" id="3.30.565.10">
    <property type="entry name" value="Histidine kinase-like ATPase, C-terminal domain"/>
    <property type="match status" value="1"/>
</dbReference>
<evidence type="ECO:0000259" key="19">
    <source>
        <dbReference type="PROSITE" id="PS50113"/>
    </source>
</evidence>
<dbReference type="InterPro" id="IPR000014">
    <property type="entry name" value="PAS"/>
</dbReference>
<keyword evidence="11" id="KW-0547">Nucleotide-binding</keyword>
<keyword evidence="10" id="KW-0677">Repeat</keyword>
<dbReference type="GO" id="GO:0004673">
    <property type="term" value="F:protein histidine kinase activity"/>
    <property type="evidence" value="ECO:0007669"/>
    <property type="project" value="UniProtKB-EC"/>
</dbReference>
<feature type="domain" description="PAS" evidence="18">
    <location>
        <begin position="336"/>
        <end position="381"/>
    </location>
</feature>
<evidence type="ECO:0000256" key="14">
    <source>
        <dbReference type="ARBA" id="ARBA00022991"/>
    </source>
</evidence>
<keyword evidence="21" id="KW-1185">Reference proteome</keyword>
<dbReference type="PANTHER" id="PTHR41523:SF7">
    <property type="entry name" value="HISTIDINE KINASE"/>
    <property type="match status" value="1"/>
</dbReference>
<evidence type="ECO:0000256" key="2">
    <source>
        <dbReference type="ARBA" id="ARBA00012438"/>
    </source>
</evidence>
<dbReference type="CDD" id="cd00130">
    <property type="entry name" value="PAS"/>
    <property type="match status" value="1"/>
</dbReference>
<dbReference type="InterPro" id="IPR036890">
    <property type="entry name" value="HATPase_C_sf"/>
</dbReference>
<keyword evidence="12" id="KW-0418">Kinase</keyword>
<keyword evidence="15" id="KW-0843">Virulence</keyword>
<dbReference type="InterPro" id="IPR013767">
    <property type="entry name" value="PAS_fold"/>
</dbReference>
<evidence type="ECO:0000256" key="11">
    <source>
        <dbReference type="ARBA" id="ARBA00022741"/>
    </source>
</evidence>
<keyword evidence="14" id="KW-0157">Chromophore</keyword>
<evidence type="ECO:0000259" key="18">
    <source>
        <dbReference type="PROSITE" id="PS50112"/>
    </source>
</evidence>
<dbReference type="PANTHER" id="PTHR41523">
    <property type="entry name" value="TWO-COMPONENT SYSTEM SENSOR PROTEIN"/>
    <property type="match status" value="1"/>
</dbReference>
<evidence type="ECO:0000256" key="4">
    <source>
        <dbReference type="ARBA" id="ARBA00022543"/>
    </source>
</evidence>
<name>A0A916ZL39_9HYPH</name>
<dbReference type="SUPFAM" id="SSF55785">
    <property type="entry name" value="PYP-like sensor domain (PAS domain)"/>
    <property type="match status" value="1"/>
</dbReference>
<keyword evidence="8" id="KW-0288">FMN</keyword>
<dbReference type="GO" id="GO:0005524">
    <property type="term" value="F:ATP binding"/>
    <property type="evidence" value="ECO:0007669"/>
    <property type="project" value="UniProtKB-KW"/>
</dbReference>
<keyword evidence="9" id="KW-0808">Transferase</keyword>
<dbReference type="PROSITE" id="PS50112">
    <property type="entry name" value="PAS"/>
    <property type="match status" value="1"/>
</dbReference>
<dbReference type="SMART" id="SM00086">
    <property type="entry name" value="PAC"/>
    <property type="match status" value="1"/>
</dbReference>
<dbReference type="InterPro" id="IPR035965">
    <property type="entry name" value="PAS-like_dom_sf"/>
</dbReference>
<dbReference type="InterPro" id="IPR011102">
    <property type="entry name" value="Sig_transdc_His_kinase_HWE"/>
</dbReference>
<keyword evidence="4" id="KW-0600">Photoreceptor protein</keyword>
<evidence type="ECO:0000256" key="13">
    <source>
        <dbReference type="ARBA" id="ARBA00022840"/>
    </source>
</evidence>
<keyword evidence="7" id="KW-0285">Flavoprotein</keyword>
<dbReference type="InterPro" id="IPR000700">
    <property type="entry name" value="PAS-assoc_C"/>
</dbReference>
<evidence type="ECO:0000256" key="5">
    <source>
        <dbReference type="ARBA" id="ARBA00022553"/>
    </source>
</evidence>
<dbReference type="NCBIfam" id="TIGR00229">
    <property type="entry name" value="sensory_box"/>
    <property type="match status" value="1"/>
</dbReference>
<evidence type="ECO:0000256" key="6">
    <source>
        <dbReference type="ARBA" id="ARBA00022606"/>
    </source>
</evidence>
<feature type="domain" description="PAC" evidence="19">
    <location>
        <begin position="410"/>
        <end position="462"/>
    </location>
</feature>
<feature type="coiled-coil region" evidence="17">
    <location>
        <begin position="319"/>
        <end position="346"/>
    </location>
</feature>
<dbReference type="GO" id="GO:0009881">
    <property type="term" value="F:photoreceptor activity"/>
    <property type="evidence" value="ECO:0007669"/>
    <property type="project" value="UniProtKB-KW"/>
</dbReference>
<dbReference type="SMART" id="SM00911">
    <property type="entry name" value="HWE_HK"/>
    <property type="match status" value="1"/>
</dbReference>
<gene>
    <name evidence="20" type="ORF">GCM10011390_22280</name>
</gene>
<dbReference type="EC" id="2.7.13.3" evidence="2"/>
<sequence length="655" mass="70753">MLVPALIAAGSAVYAGYLNDRTGVEKHLQETSRALSLVVDRQFGQAEALLWALSTSSQLRVKDYLAFDARARAAIRIPGTWVVVEDERGQVVNTLLPPGNALPVLSSRDHWKGAAEGTVRISNLFTGLVAKRPAVGVDTLITTADGSRLFVSVVTRADTMSQILIDQSLPQDWIGAILDRNGTVVARNKDSDRFVGHPATPENVRRVQAGVSQGVWEGISLDGVPTVVALSRSPSSGWSTIVAVPQAEITGPAGRTALYLAATGAMLLASGTLIAWRVGRSIAAPIERLALDAEALGRGAPLVARRSGVAEVDRVAGTLSSASAELRKREAALRASEERLRATQENAPVAIAEIGSDGRFLSVNEARCRLTGHTKDELIGQHFAHVTTEGSLDEDLALFAKHVSGELDAYTTESEFKLKDGRRGWARVTSTAIRNDHGTFRYAVRVVEDITERRAAERRQKLMINELNHRVKNTLAVVQSIAAQSFKGELDPKMALRAFQGRLLALSEAHNLLTLENWEAAPLERIVENALRPFAGGNRFETEGPMVRVGPKAAVALALAFHELCTNASKYGALSTEEGRVRIAWFLEGELRDVLHLRWEEIGGPEVQAPTRSGFGSRLIGRKLAAEFEGAVELRFPVSGAVCEITAPLAIIESR</sequence>
<dbReference type="SMART" id="SM00091">
    <property type="entry name" value="PAS"/>
    <property type="match status" value="1"/>
</dbReference>
<evidence type="ECO:0000256" key="3">
    <source>
        <dbReference type="ARBA" id="ARBA00021740"/>
    </source>
</evidence>
<reference evidence="20" key="1">
    <citation type="journal article" date="2014" name="Int. J. Syst. Evol. Microbiol.">
        <title>Complete genome sequence of Corynebacterium casei LMG S-19264T (=DSM 44701T), isolated from a smear-ripened cheese.</title>
        <authorList>
            <consortium name="US DOE Joint Genome Institute (JGI-PGF)"/>
            <person name="Walter F."/>
            <person name="Albersmeier A."/>
            <person name="Kalinowski J."/>
            <person name="Ruckert C."/>
        </authorList>
    </citation>
    <scope>NUCLEOTIDE SEQUENCE</scope>
    <source>
        <strain evidence="20">CGMCC 1.15367</strain>
    </source>
</reference>
<dbReference type="Proteomes" id="UP000644699">
    <property type="component" value="Unassembled WGS sequence"/>
</dbReference>
<evidence type="ECO:0000256" key="15">
    <source>
        <dbReference type="ARBA" id="ARBA00023026"/>
    </source>
</evidence>
<keyword evidence="16" id="KW-0675">Receptor</keyword>
<dbReference type="Gene3D" id="3.30.450.20">
    <property type="entry name" value="PAS domain"/>
    <property type="match status" value="3"/>
</dbReference>
<dbReference type="EMBL" id="BMIQ01000003">
    <property type="protein sequence ID" value="GGE02974.1"/>
    <property type="molecule type" value="Genomic_DNA"/>
</dbReference>
<evidence type="ECO:0000256" key="16">
    <source>
        <dbReference type="ARBA" id="ARBA00023170"/>
    </source>
</evidence>
<evidence type="ECO:0000256" key="1">
    <source>
        <dbReference type="ARBA" id="ARBA00000085"/>
    </source>
</evidence>
<dbReference type="AlphaFoldDB" id="A0A916ZL39"/>
<evidence type="ECO:0000313" key="20">
    <source>
        <dbReference type="EMBL" id="GGE02974.1"/>
    </source>
</evidence>
<keyword evidence="13" id="KW-0067">ATP-binding</keyword>